<dbReference type="EC" id="2.1.1.-" evidence="2"/>
<gene>
    <name evidence="2" type="ORF">ACFO4E_15880</name>
</gene>
<evidence type="ECO:0000313" key="3">
    <source>
        <dbReference type="Proteomes" id="UP001595923"/>
    </source>
</evidence>
<dbReference type="Proteomes" id="UP001595923">
    <property type="component" value="Unassembled WGS sequence"/>
</dbReference>
<evidence type="ECO:0000313" key="2">
    <source>
        <dbReference type="EMBL" id="MFC4563343.1"/>
    </source>
</evidence>
<dbReference type="Pfam" id="PF08242">
    <property type="entry name" value="Methyltransf_12"/>
    <property type="match status" value="1"/>
</dbReference>
<sequence>MTETPVKNTYSRLDFNAPMSPERARSLVERVAAVAPATVTDYGCGWGELLLRVLEAAPATTGTGVDTDAGLLERGREEARKRGLADRAAFVAAPADTVTGPADLAVCVGASHAWGGTGQALRFLRDRVPAGGTVLLGEAFWGRRPSAGELAAMWPDASADDHPDLGGLVDLAIGAGLRPVAVDPVTDAEWDAFESAYLADFEYRALALGDGPEADRLRERADAHRNAWLRGYRGILSFAYLTLVAVDPA</sequence>
<protein>
    <submittedName>
        <fullName evidence="2">SAM-dependent methyltransferase</fullName>
        <ecNumber evidence="2">2.1.1.-</ecNumber>
    </submittedName>
</protein>
<accession>A0ABV9DY27</accession>
<dbReference type="RefSeq" id="WP_378575462.1">
    <property type="nucleotide sequence ID" value="NZ_JBHSFQ010000014.1"/>
</dbReference>
<reference evidence="3" key="1">
    <citation type="journal article" date="2019" name="Int. J. Syst. Evol. Microbiol.">
        <title>The Global Catalogue of Microorganisms (GCM) 10K type strain sequencing project: providing services to taxonomists for standard genome sequencing and annotation.</title>
        <authorList>
            <consortium name="The Broad Institute Genomics Platform"/>
            <consortium name="The Broad Institute Genome Sequencing Center for Infectious Disease"/>
            <person name="Wu L."/>
            <person name="Ma J."/>
        </authorList>
    </citation>
    <scope>NUCLEOTIDE SEQUENCE [LARGE SCALE GENOMIC DNA]</scope>
    <source>
        <strain evidence="3">XZYJ18</strain>
    </source>
</reference>
<keyword evidence="2" id="KW-0808">Transferase</keyword>
<dbReference type="SUPFAM" id="SSF53335">
    <property type="entry name" value="S-adenosyl-L-methionine-dependent methyltransferases"/>
    <property type="match status" value="1"/>
</dbReference>
<name>A0ABV9DY27_9ACTN</name>
<dbReference type="InterPro" id="IPR013217">
    <property type="entry name" value="Methyltransf_12"/>
</dbReference>
<keyword evidence="2" id="KW-0489">Methyltransferase</keyword>
<dbReference type="InterPro" id="IPR029063">
    <property type="entry name" value="SAM-dependent_MTases_sf"/>
</dbReference>
<proteinExistence type="predicted"/>
<comment type="caution">
    <text evidence="2">The sequence shown here is derived from an EMBL/GenBank/DDBJ whole genome shotgun (WGS) entry which is preliminary data.</text>
</comment>
<dbReference type="Gene3D" id="3.40.50.150">
    <property type="entry name" value="Vaccinia Virus protein VP39"/>
    <property type="match status" value="1"/>
</dbReference>
<organism evidence="2 3">
    <name type="scientific">Nocardiopsis mangrovi</name>
    <dbReference type="NCBI Taxonomy" id="1179818"/>
    <lineage>
        <taxon>Bacteria</taxon>
        <taxon>Bacillati</taxon>
        <taxon>Actinomycetota</taxon>
        <taxon>Actinomycetes</taxon>
        <taxon>Streptosporangiales</taxon>
        <taxon>Nocardiopsidaceae</taxon>
        <taxon>Nocardiopsis</taxon>
    </lineage>
</organism>
<evidence type="ECO:0000259" key="1">
    <source>
        <dbReference type="Pfam" id="PF08242"/>
    </source>
</evidence>
<keyword evidence="3" id="KW-1185">Reference proteome</keyword>
<dbReference type="GO" id="GO:0008168">
    <property type="term" value="F:methyltransferase activity"/>
    <property type="evidence" value="ECO:0007669"/>
    <property type="project" value="UniProtKB-KW"/>
</dbReference>
<feature type="domain" description="Methyltransferase type 12" evidence="1">
    <location>
        <begin position="41"/>
        <end position="133"/>
    </location>
</feature>
<dbReference type="EMBL" id="JBHSFQ010000014">
    <property type="protein sequence ID" value="MFC4563343.1"/>
    <property type="molecule type" value="Genomic_DNA"/>
</dbReference>
<dbReference type="GO" id="GO:0032259">
    <property type="term" value="P:methylation"/>
    <property type="evidence" value="ECO:0007669"/>
    <property type="project" value="UniProtKB-KW"/>
</dbReference>